<dbReference type="GO" id="GO:0005634">
    <property type="term" value="C:nucleus"/>
    <property type="evidence" value="ECO:0007669"/>
    <property type="project" value="TreeGrafter"/>
</dbReference>
<dbReference type="OrthoDB" id="413460at2759"/>
<dbReference type="SUPFAM" id="SSF51045">
    <property type="entry name" value="WW domain"/>
    <property type="match status" value="1"/>
</dbReference>
<dbReference type="EMBL" id="JH993013">
    <property type="protein sequence ID" value="EKX43062.1"/>
    <property type="molecule type" value="Genomic_DNA"/>
</dbReference>
<dbReference type="Pfam" id="PF00176">
    <property type="entry name" value="SNF2-rel_dom"/>
    <property type="match status" value="1"/>
</dbReference>
<reference evidence="6" key="3">
    <citation type="submission" date="2015-06" db="UniProtKB">
        <authorList>
            <consortium name="EnsemblProtists"/>
        </authorList>
    </citation>
    <scope>IDENTIFICATION</scope>
</reference>
<dbReference type="RefSeq" id="XP_005830042.1">
    <property type="nucleotide sequence ID" value="XM_005829985.1"/>
</dbReference>
<dbReference type="SUPFAM" id="SSF52540">
    <property type="entry name" value="P-loop containing nucleoside triphosphate hydrolases"/>
    <property type="match status" value="1"/>
</dbReference>
<feature type="region of interest" description="Disordered" evidence="2">
    <location>
        <begin position="198"/>
        <end position="322"/>
    </location>
</feature>
<feature type="compositionally biased region" description="Basic and acidic residues" evidence="2">
    <location>
        <begin position="275"/>
        <end position="314"/>
    </location>
</feature>
<feature type="domain" description="Helicase ATP-binding" evidence="4">
    <location>
        <begin position="413"/>
        <end position="541"/>
    </location>
</feature>
<dbReference type="GO" id="GO:0005524">
    <property type="term" value="F:ATP binding"/>
    <property type="evidence" value="ECO:0007669"/>
    <property type="project" value="InterPro"/>
</dbReference>
<feature type="region of interest" description="Disordered" evidence="2">
    <location>
        <begin position="29"/>
        <end position="109"/>
    </location>
</feature>
<dbReference type="InterPro" id="IPR036020">
    <property type="entry name" value="WW_dom_sf"/>
</dbReference>
<evidence type="ECO:0000259" key="4">
    <source>
        <dbReference type="PROSITE" id="PS51192"/>
    </source>
</evidence>
<dbReference type="PROSITE" id="PS50020">
    <property type="entry name" value="WW_DOMAIN_2"/>
    <property type="match status" value="1"/>
</dbReference>
<dbReference type="GeneID" id="17299687"/>
<dbReference type="KEGG" id="gtt:GUITHDRAFT_140906"/>
<dbReference type="HOGENOM" id="CLU_503870_0_0_1"/>
<dbReference type="CDD" id="cd00201">
    <property type="entry name" value="WW"/>
    <property type="match status" value="1"/>
</dbReference>
<feature type="region of interest" description="Disordered" evidence="2">
    <location>
        <begin position="337"/>
        <end position="375"/>
    </location>
</feature>
<dbReference type="STRING" id="905079.L1J403"/>
<dbReference type="GO" id="GO:0009507">
    <property type="term" value="C:chloroplast"/>
    <property type="evidence" value="ECO:0007669"/>
    <property type="project" value="UniProtKB-SubCell"/>
</dbReference>
<feature type="compositionally biased region" description="Basic and acidic residues" evidence="2">
    <location>
        <begin position="204"/>
        <end position="217"/>
    </location>
</feature>
<dbReference type="InterPro" id="IPR050496">
    <property type="entry name" value="SNF2_RAD54_helicase_repair"/>
</dbReference>
<evidence type="ECO:0008006" key="8">
    <source>
        <dbReference type="Google" id="ProtNLM"/>
    </source>
</evidence>
<dbReference type="PANTHER" id="PTHR45629">
    <property type="entry name" value="SNF2/RAD54 FAMILY MEMBER"/>
    <property type="match status" value="1"/>
</dbReference>
<dbReference type="EnsemblProtists" id="EKX43062">
    <property type="protein sequence ID" value="EKX43062"/>
    <property type="gene ID" value="GUITHDRAFT_140906"/>
</dbReference>
<dbReference type="GO" id="GO:0008094">
    <property type="term" value="F:ATP-dependent activity, acting on DNA"/>
    <property type="evidence" value="ECO:0007669"/>
    <property type="project" value="TreeGrafter"/>
</dbReference>
<evidence type="ECO:0000313" key="5">
    <source>
        <dbReference type="EMBL" id="EKX43062.1"/>
    </source>
</evidence>
<dbReference type="eggNOG" id="KOG0387">
    <property type="taxonomic scope" value="Eukaryota"/>
</dbReference>
<comment type="subcellular location">
    <subcellularLocation>
        <location evidence="1">Plastid</location>
        <location evidence="1">Chloroplast</location>
    </subcellularLocation>
</comment>
<dbReference type="Proteomes" id="UP000011087">
    <property type="component" value="Unassembled WGS sequence"/>
</dbReference>
<dbReference type="PROSITE" id="PS51192">
    <property type="entry name" value="HELICASE_ATP_BIND_1"/>
    <property type="match status" value="1"/>
</dbReference>
<evidence type="ECO:0000256" key="2">
    <source>
        <dbReference type="SAM" id="MobiDB-lite"/>
    </source>
</evidence>
<organism evidence="5">
    <name type="scientific">Guillardia theta (strain CCMP2712)</name>
    <name type="common">Cryptophyte</name>
    <dbReference type="NCBI Taxonomy" id="905079"/>
    <lineage>
        <taxon>Eukaryota</taxon>
        <taxon>Cryptophyceae</taxon>
        <taxon>Pyrenomonadales</taxon>
        <taxon>Geminigeraceae</taxon>
        <taxon>Guillardia</taxon>
    </lineage>
</organism>
<dbReference type="SMART" id="SM00456">
    <property type="entry name" value="WW"/>
    <property type="match status" value="1"/>
</dbReference>
<keyword evidence="7" id="KW-1185">Reference proteome</keyword>
<gene>
    <name evidence="5" type="ORF">GUITHDRAFT_140906</name>
</gene>
<reference evidence="7" key="2">
    <citation type="submission" date="2012-11" db="EMBL/GenBank/DDBJ databases">
        <authorList>
            <person name="Kuo A."/>
            <person name="Curtis B.A."/>
            <person name="Tanifuji G."/>
            <person name="Burki F."/>
            <person name="Gruber A."/>
            <person name="Irimia M."/>
            <person name="Maruyama S."/>
            <person name="Arias M.C."/>
            <person name="Ball S.G."/>
            <person name="Gile G.H."/>
            <person name="Hirakawa Y."/>
            <person name="Hopkins J.F."/>
            <person name="Rensing S.A."/>
            <person name="Schmutz J."/>
            <person name="Symeonidi A."/>
            <person name="Elias M."/>
            <person name="Eveleigh R.J."/>
            <person name="Herman E.K."/>
            <person name="Klute M.J."/>
            <person name="Nakayama T."/>
            <person name="Obornik M."/>
            <person name="Reyes-Prieto A."/>
            <person name="Armbrust E.V."/>
            <person name="Aves S.J."/>
            <person name="Beiko R.G."/>
            <person name="Coutinho P."/>
            <person name="Dacks J.B."/>
            <person name="Durnford D.G."/>
            <person name="Fast N.M."/>
            <person name="Green B.R."/>
            <person name="Grisdale C."/>
            <person name="Hempe F."/>
            <person name="Henrissat B."/>
            <person name="Hoppner M.P."/>
            <person name="Ishida K.-I."/>
            <person name="Kim E."/>
            <person name="Koreny L."/>
            <person name="Kroth P.G."/>
            <person name="Liu Y."/>
            <person name="Malik S.-B."/>
            <person name="Maier U.G."/>
            <person name="McRose D."/>
            <person name="Mock T."/>
            <person name="Neilson J.A."/>
            <person name="Onodera N.T."/>
            <person name="Poole A.M."/>
            <person name="Pritham E.J."/>
            <person name="Richards T.A."/>
            <person name="Rocap G."/>
            <person name="Roy S.W."/>
            <person name="Sarai C."/>
            <person name="Schaack S."/>
            <person name="Shirato S."/>
            <person name="Slamovits C.H."/>
            <person name="Spencer D.F."/>
            <person name="Suzuki S."/>
            <person name="Worden A.Z."/>
            <person name="Zauner S."/>
            <person name="Barry K."/>
            <person name="Bell C."/>
            <person name="Bharti A.K."/>
            <person name="Crow J.A."/>
            <person name="Grimwood J."/>
            <person name="Kramer R."/>
            <person name="Lindquist E."/>
            <person name="Lucas S."/>
            <person name="Salamov A."/>
            <person name="McFadden G.I."/>
            <person name="Lane C.E."/>
            <person name="Keeling P.J."/>
            <person name="Gray M.W."/>
            <person name="Grigoriev I.V."/>
            <person name="Archibald J.M."/>
        </authorList>
    </citation>
    <scope>NUCLEOTIDE SEQUENCE</scope>
    <source>
        <strain evidence="7">CCMP2712</strain>
    </source>
</reference>
<dbReference type="InterPro" id="IPR014001">
    <property type="entry name" value="Helicase_ATP-bd"/>
</dbReference>
<reference evidence="5 7" key="1">
    <citation type="journal article" date="2012" name="Nature">
        <title>Algal genomes reveal evolutionary mosaicism and the fate of nucleomorphs.</title>
        <authorList>
            <consortium name="DOE Joint Genome Institute"/>
            <person name="Curtis B.A."/>
            <person name="Tanifuji G."/>
            <person name="Burki F."/>
            <person name="Gruber A."/>
            <person name="Irimia M."/>
            <person name="Maruyama S."/>
            <person name="Arias M.C."/>
            <person name="Ball S.G."/>
            <person name="Gile G.H."/>
            <person name="Hirakawa Y."/>
            <person name="Hopkins J.F."/>
            <person name="Kuo A."/>
            <person name="Rensing S.A."/>
            <person name="Schmutz J."/>
            <person name="Symeonidi A."/>
            <person name="Elias M."/>
            <person name="Eveleigh R.J."/>
            <person name="Herman E.K."/>
            <person name="Klute M.J."/>
            <person name="Nakayama T."/>
            <person name="Obornik M."/>
            <person name="Reyes-Prieto A."/>
            <person name="Armbrust E.V."/>
            <person name="Aves S.J."/>
            <person name="Beiko R.G."/>
            <person name="Coutinho P."/>
            <person name="Dacks J.B."/>
            <person name="Durnford D.G."/>
            <person name="Fast N.M."/>
            <person name="Green B.R."/>
            <person name="Grisdale C.J."/>
            <person name="Hempel F."/>
            <person name="Henrissat B."/>
            <person name="Hoppner M.P."/>
            <person name="Ishida K."/>
            <person name="Kim E."/>
            <person name="Koreny L."/>
            <person name="Kroth P.G."/>
            <person name="Liu Y."/>
            <person name="Malik S.B."/>
            <person name="Maier U.G."/>
            <person name="McRose D."/>
            <person name="Mock T."/>
            <person name="Neilson J.A."/>
            <person name="Onodera N.T."/>
            <person name="Poole A.M."/>
            <person name="Pritham E.J."/>
            <person name="Richards T.A."/>
            <person name="Rocap G."/>
            <person name="Roy S.W."/>
            <person name="Sarai C."/>
            <person name="Schaack S."/>
            <person name="Shirato S."/>
            <person name="Slamovits C.H."/>
            <person name="Spencer D.F."/>
            <person name="Suzuki S."/>
            <person name="Worden A.Z."/>
            <person name="Zauner S."/>
            <person name="Barry K."/>
            <person name="Bell C."/>
            <person name="Bharti A.K."/>
            <person name="Crow J.A."/>
            <person name="Grimwood J."/>
            <person name="Kramer R."/>
            <person name="Lindquist E."/>
            <person name="Lucas S."/>
            <person name="Salamov A."/>
            <person name="McFadden G.I."/>
            <person name="Lane C.E."/>
            <person name="Keeling P.J."/>
            <person name="Gray M.W."/>
            <person name="Grigoriev I.V."/>
            <person name="Archibald J.M."/>
        </authorList>
    </citation>
    <scope>NUCLEOTIDE SEQUENCE</scope>
    <source>
        <strain evidence="5 7">CCMP2712</strain>
    </source>
</reference>
<dbReference type="AlphaFoldDB" id="L1J403"/>
<dbReference type="InterPro" id="IPR038718">
    <property type="entry name" value="SNF2-like_sf"/>
</dbReference>
<dbReference type="PANTHER" id="PTHR45629:SF7">
    <property type="entry name" value="DNA EXCISION REPAIR PROTEIN ERCC-6-RELATED"/>
    <property type="match status" value="1"/>
</dbReference>
<name>L1J403_GUITC</name>
<evidence type="ECO:0000313" key="7">
    <source>
        <dbReference type="Proteomes" id="UP000011087"/>
    </source>
</evidence>
<protein>
    <recommendedName>
        <fullName evidence="8">WW domain-containing protein</fullName>
    </recommendedName>
</protein>
<accession>L1J403</accession>
<feature type="compositionally biased region" description="Basic and acidic residues" evidence="2">
    <location>
        <begin position="48"/>
        <end position="57"/>
    </location>
</feature>
<dbReference type="GO" id="GO:0006283">
    <property type="term" value="P:transcription-coupled nucleotide-excision repair"/>
    <property type="evidence" value="ECO:0007669"/>
    <property type="project" value="TreeGrafter"/>
</dbReference>
<dbReference type="InterPro" id="IPR027417">
    <property type="entry name" value="P-loop_NTPase"/>
</dbReference>
<dbReference type="Gene3D" id="2.20.70.10">
    <property type="match status" value="1"/>
</dbReference>
<dbReference type="InterPro" id="IPR000330">
    <property type="entry name" value="SNF2_N"/>
</dbReference>
<dbReference type="SMART" id="SM00487">
    <property type="entry name" value="DEXDc"/>
    <property type="match status" value="1"/>
</dbReference>
<dbReference type="InterPro" id="IPR001202">
    <property type="entry name" value="WW_dom"/>
</dbReference>
<feature type="compositionally biased region" description="Acidic residues" evidence="2">
    <location>
        <begin position="347"/>
        <end position="375"/>
    </location>
</feature>
<dbReference type="Gene3D" id="3.40.50.10810">
    <property type="entry name" value="Tandem AAA-ATPase domain"/>
    <property type="match status" value="1"/>
</dbReference>
<dbReference type="PaxDb" id="55529-EKX43062"/>
<evidence type="ECO:0000313" key="6">
    <source>
        <dbReference type="EnsemblProtists" id="EKX43062"/>
    </source>
</evidence>
<sequence>MASMGKQGVWTEFWSKRKNRPFYVNEVTGEKCWSIPDEDEAPGAATDARPEAPRENESQQASPDLERSSETSNADHDAPHAASAPDGGAGSQQNSAFEMDDEHAPAEDEVLEELGILAKSHDELEKKVIKKLEDVVKQKEAAENQKQVEMQTQVIEMLQGNIKRLEEKLANPAYSSEFQQSVLKEQLDEVREKLRKQTLAAKQGEQDEREKKQDKAKTMFVKAIENAETERDRMIRTGKLTPFAGKEGAEKVRLQHSQISDNKSRDNMRLSNSARVEEKGSKKPRPQDGSRESRGRGEDRGSKVPPKLEKEVEKKKKKKERTKALWTMAVSKHFTAGSALFENPREDSDEDWNPESSSEESDEDGELPDSDVDDFGDWSGEQEFESFEGGYKIPTRIYSRLFGYQQTGVKWLWELHCQEAGGIIGDEMGLGKTIQIIAFLAGLHFSGELGATLLLVPATIMSQWVREFHKWYPLLRVVLLHESGSNKRKPSLLLKEVVEDGGVLITTYDQMRKQAEMLLAPQWSYVVLDEASGDDCWARRG</sequence>
<feature type="domain" description="WW" evidence="3">
    <location>
        <begin position="10"/>
        <end position="38"/>
    </location>
</feature>
<evidence type="ECO:0000259" key="3">
    <source>
        <dbReference type="PROSITE" id="PS50020"/>
    </source>
</evidence>
<evidence type="ECO:0000256" key="1">
    <source>
        <dbReference type="ARBA" id="ARBA00004229"/>
    </source>
</evidence>
<proteinExistence type="predicted"/>
<feature type="compositionally biased region" description="Basic and acidic residues" evidence="2">
    <location>
        <begin position="64"/>
        <end position="79"/>
    </location>
</feature>